<evidence type="ECO:0000313" key="13">
    <source>
        <dbReference type="EMBL" id="UPU35782.1"/>
    </source>
</evidence>
<comment type="similarity">
    <text evidence="8">Belongs to the Pal lipoprotein family.</text>
</comment>
<dbReference type="AlphaFoldDB" id="A0A6V8MRB0"/>
<reference evidence="12" key="2">
    <citation type="journal article" date="2021" name="Int. J. Syst. Evol. Microbiol.">
        <title>Geomonas silvestris sp. nov., Geomonas paludis sp. nov. and Geomonas limicola sp. nov., isolated from terrestrial environments, and emended description of the genus Geomonas.</title>
        <authorList>
            <person name="Itoh H."/>
            <person name="Xu Z."/>
            <person name="Masuda Y."/>
            <person name="Ushijima N."/>
            <person name="Hayakawa C."/>
            <person name="Shiratori Y."/>
            <person name="Senoo K."/>
        </authorList>
    </citation>
    <scope>NUCLEOTIDE SEQUENCE</scope>
    <source>
        <strain evidence="12">Red736</strain>
    </source>
</reference>
<evidence type="ECO:0000256" key="5">
    <source>
        <dbReference type="ARBA" id="ARBA00023237"/>
    </source>
</evidence>
<keyword evidence="3 8" id="KW-0472">Membrane</keyword>
<evidence type="ECO:0000256" key="10">
    <source>
        <dbReference type="SAM" id="SignalP"/>
    </source>
</evidence>
<feature type="compositionally biased region" description="Polar residues" evidence="9">
    <location>
        <begin position="64"/>
        <end position="76"/>
    </location>
</feature>
<dbReference type="InterPro" id="IPR039001">
    <property type="entry name" value="Pal"/>
</dbReference>
<gene>
    <name evidence="8 13" type="primary">pal</name>
    <name evidence="12" type="ORF">GMPD_05570</name>
    <name evidence="13" type="ORF">M1B72_20440</name>
</gene>
<dbReference type="RefSeq" id="WP_183344845.1">
    <property type="nucleotide sequence ID" value="NZ_BLXY01000001.1"/>
</dbReference>
<evidence type="ECO:0000256" key="2">
    <source>
        <dbReference type="ARBA" id="ARBA00022729"/>
    </source>
</evidence>
<feature type="chain" id="PRO_5027957712" description="Peptidoglycan-associated lipoprotein" evidence="10">
    <location>
        <begin position="24"/>
        <end position="199"/>
    </location>
</feature>
<evidence type="ECO:0000256" key="6">
    <source>
        <dbReference type="ARBA" id="ARBA00023288"/>
    </source>
</evidence>
<dbReference type="InterPro" id="IPR006664">
    <property type="entry name" value="OMP_bac"/>
</dbReference>
<dbReference type="Proteomes" id="UP000831485">
    <property type="component" value="Chromosome"/>
</dbReference>
<organism evidence="12 14">
    <name type="scientific">Geomonas paludis</name>
    <dbReference type="NCBI Taxonomy" id="2740185"/>
    <lineage>
        <taxon>Bacteria</taxon>
        <taxon>Pseudomonadati</taxon>
        <taxon>Thermodesulfobacteriota</taxon>
        <taxon>Desulfuromonadia</taxon>
        <taxon>Geobacterales</taxon>
        <taxon>Geobacteraceae</taxon>
        <taxon>Geomonas</taxon>
    </lineage>
</organism>
<evidence type="ECO:0000313" key="15">
    <source>
        <dbReference type="Proteomes" id="UP000831485"/>
    </source>
</evidence>
<dbReference type="Proteomes" id="UP000568888">
    <property type="component" value="Unassembled WGS sequence"/>
</dbReference>
<protein>
    <recommendedName>
        <fullName evidence="8">Peptidoglycan-associated lipoprotein</fullName>
        <shortName evidence="8">PAL</shortName>
    </recommendedName>
</protein>
<feature type="region of interest" description="Disordered" evidence="9">
    <location>
        <begin position="44"/>
        <end position="76"/>
    </location>
</feature>
<evidence type="ECO:0000256" key="1">
    <source>
        <dbReference type="ARBA" id="ARBA00022618"/>
    </source>
</evidence>
<dbReference type="InterPro" id="IPR006665">
    <property type="entry name" value="OmpA-like"/>
</dbReference>
<reference evidence="13" key="3">
    <citation type="submission" date="2022-04" db="EMBL/GenBank/DDBJ databases">
        <authorList>
            <person name="Liu G."/>
        </authorList>
    </citation>
    <scope>NUCLEOTIDE SEQUENCE</scope>
    <source>
        <strain evidence="13">RG22</strain>
    </source>
</reference>
<evidence type="ECO:0000256" key="3">
    <source>
        <dbReference type="ARBA" id="ARBA00023136"/>
    </source>
</evidence>
<evidence type="ECO:0000256" key="7">
    <source>
        <dbReference type="ARBA" id="ARBA00023306"/>
    </source>
</evidence>
<dbReference type="GO" id="GO:0009279">
    <property type="term" value="C:cell outer membrane"/>
    <property type="evidence" value="ECO:0007669"/>
    <property type="project" value="UniProtKB-SubCell"/>
</dbReference>
<evidence type="ECO:0000313" key="12">
    <source>
        <dbReference type="EMBL" id="GFO62638.1"/>
    </source>
</evidence>
<sequence length="199" mass="21232">MKKSLKRLVPVLCTGVLIFSGCAKQQAVKADQAVAPSATTQQAAPAPVQAPAPAAQAAPTTTALPSSTIKADSIQSQPAPLTQKEVALAGALEKIYFDFDSDVLSDAARKTLTDNYVKLKAMPNVKIRIEGNCDERGSDEYNLALSERRAQSAMKYLVSLGIPASRLSTIGYGEEKPAVSGHDEAAWAQNRRDEFTINK</sequence>
<evidence type="ECO:0000256" key="8">
    <source>
        <dbReference type="HAMAP-Rule" id="MF_02204"/>
    </source>
</evidence>
<dbReference type="HAMAP" id="MF_02204">
    <property type="entry name" value="Pal"/>
    <property type="match status" value="1"/>
</dbReference>
<keyword evidence="15" id="KW-1185">Reference proteome</keyword>
<dbReference type="PROSITE" id="PS51123">
    <property type="entry name" value="OMPA_2"/>
    <property type="match status" value="1"/>
</dbReference>
<keyword evidence="4 8" id="KW-0564">Palmitate</keyword>
<dbReference type="GO" id="GO:0051301">
    <property type="term" value="P:cell division"/>
    <property type="evidence" value="ECO:0007669"/>
    <property type="project" value="UniProtKB-KW"/>
</dbReference>
<dbReference type="EMBL" id="CP096574">
    <property type="protein sequence ID" value="UPU35782.1"/>
    <property type="molecule type" value="Genomic_DNA"/>
</dbReference>
<evidence type="ECO:0000259" key="11">
    <source>
        <dbReference type="PROSITE" id="PS51123"/>
    </source>
</evidence>
<name>A0A6V8MRB0_9BACT</name>
<dbReference type="InterPro" id="IPR050330">
    <property type="entry name" value="Bact_OuterMem_StrucFunc"/>
</dbReference>
<comment type="subcellular location">
    <subcellularLocation>
        <location evidence="8">Cell outer membrane</location>
        <topology evidence="8">Lipid-anchor</topology>
    </subcellularLocation>
</comment>
<keyword evidence="6 8" id="KW-0449">Lipoprotein</keyword>
<evidence type="ECO:0000313" key="14">
    <source>
        <dbReference type="Proteomes" id="UP000568888"/>
    </source>
</evidence>
<keyword evidence="1" id="KW-0132">Cell division</keyword>
<keyword evidence="2 8" id="KW-0732">Signal</keyword>
<dbReference type="PROSITE" id="PS51257">
    <property type="entry name" value="PROKAR_LIPOPROTEIN"/>
    <property type="match status" value="1"/>
</dbReference>
<dbReference type="PANTHER" id="PTHR30329:SF21">
    <property type="entry name" value="LIPOPROTEIN YIAD-RELATED"/>
    <property type="match status" value="1"/>
</dbReference>
<dbReference type="SUPFAM" id="SSF103088">
    <property type="entry name" value="OmpA-like"/>
    <property type="match status" value="1"/>
</dbReference>
<dbReference type="PRINTS" id="PR01021">
    <property type="entry name" value="OMPADOMAIN"/>
</dbReference>
<feature type="signal peptide" evidence="10">
    <location>
        <begin position="1"/>
        <end position="23"/>
    </location>
</feature>
<dbReference type="InterPro" id="IPR036737">
    <property type="entry name" value="OmpA-like_sf"/>
</dbReference>
<dbReference type="InterPro" id="IPR014169">
    <property type="entry name" value="Pal_lipo_C"/>
</dbReference>
<dbReference type="Pfam" id="PF00691">
    <property type="entry name" value="OmpA"/>
    <property type="match status" value="1"/>
</dbReference>
<dbReference type="Gene3D" id="3.30.1330.60">
    <property type="entry name" value="OmpA-like domain"/>
    <property type="match status" value="1"/>
</dbReference>
<accession>A0A6V8MRB0</accession>
<reference evidence="14" key="1">
    <citation type="submission" date="2020-06" db="EMBL/GenBank/DDBJ databases">
        <title>Draft genomic sequecing of Geomonas sp. Red736.</title>
        <authorList>
            <person name="Itoh H."/>
            <person name="Xu Z.X."/>
            <person name="Ushijima N."/>
            <person name="Masuda Y."/>
            <person name="Shiratori Y."/>
            <person name="Senoo K."/>
        </authorList>
    </citation>
    <scope>NUCLEOTIDE SEQUENCE [LARGE SCALE GENOMIC DNA]</scope>
    <source>
        <strain evidence="14">Red736</strain>
    </source>
</reference>
<dbReference type="EMBL" id="BLXY01000001">
    <property type="protein sequence ID" value="GFO62638.1"/>
    <property type="molecule type" value="Genomic_DNA"/>
</dbReference>
<feature type="compositionally biased region" description="Low complexity" evidence="9">
    <location>
        <begin position="44"/>
        <end position="63"/>
    </location>
</feature>
<keyword evidence="7" id="KW-0131">Cell cycle</keyword>
<dbReference type="CDD" id="cd07185">
    <property type="entry name" value="OmpA_C-like"/>
    <property type="match status" value="1"/>
</dbReference>
<proteinExistence type="inferred from homology"/>
<feature type="domain" description="OmpA-like" evidence="11">
    <location>
        <begin position="84"/>
        <end position="199"/>
    </location>
</feature>
<evidence type="ECO:0000256" key="9">
    <source>
        <dbReference type="SAM" id="MobiDB-lite"/>
    </source>
</evidence>
<dbReference type="NCBIfam" id="TIGR02802">
    <property type="entry name" value="Pal_lipo"/>
    <property type="match status" value="1"/>
</dbReference>
<keyword evidence="5 8" id="KW-0998">Cell outer membrane</keyword>
<evidence type="ECO:0000256" key="4">
    <source>
        <dbReference type="ARBA" id="ARBA00023139"/>
    </source>
</evidence>
<dbReference type="PANTHER" id="PTHR30329">
    <property type="entry name" value="STATOR ELEMENT OF FLAGELLAR MOTOR COMPLEX"/>
    <property type="match status" value="1"/>
</dbReference>